<dbReference type="InterPro" id="IPR049046">
    <property type="entry name" value="Beta-AFase-like_GH127_middle"/>
</dbReference>
<evidence type="ECO:0000259" key="2">
    <source>
        <dbReference type="Pfam" id="PF20736"/>
    </source>
</evidence>
<dbReference type="InterPro" id="IPR049174">
    <property type="entry name" value="Beta-AFase-like"/>
</dbReference>
<keyword evidence="5" id="KW-1185">Reference proteome</keyword>
<dbReference type="InterPro" id="IPR049049">
    <property type="entry name" value="Beta-AFase-like_GH127_C"/>
</dbReference>
<reference evidence="4" key="1">
    <citation type="submission" date="2018-08" db="EMBL/GenBank/DDBJ databases">
        <title>A genome reference for cultivated species of the human gut microbiota.</title>
        <authorList>
            <person name="Zou Y."/>
            <person name="Xue W."/>
            <person name="Luo G."/>
        </authorList>
    </citation>
    <scope>NUCLEOTIDE SEQUENCE [LARGE SCALE GENOMIC DNA]</scope>
    <source>
        <strain evidence="4">TF05-5AC</strain>
    </source>
</reference>
<dbReference type="Pfam" id="PF07944">
    <property type="entry name" value="Beta-AFase-like_GH127_cat"/>
    <property type="match status" value="1"/>
</dbReference>
<dbReference type="Proteomes" id="UP000260812">
    <property type="component" value="Unassembled WGS sequence"/>
</dbReference>
<evidence type="ECO:0000259" key="3">
    <source>
        <dbReference type="Pfam" id="PF20737"/>
    </source>
</evidence>
<feature type="domain" description="Non-reducing end beta-L-arabinofuranosidase-like GH127 middle" evidence="2">
    <location>
        <begin position="432"/>
        <end position="543"/>
    </location>
</feature>
<evidence type="ECO:0000313" key="4">
    <source>
        <dbReference type="EMBL" id="RGE58460.1"/>
    </source>
</evidence>
<dbReference type="GO" id="GO:0005975">
    <property type="term" value="P:carbohydrate metabolic process"/>
    <property type="evidence" value="ECO:0007669"/>
    <property type="project" value="InterPro"/>
</dbReference>
<sequence length="670" mass="76510">MLTDTRKSPNARLQGIPFSDVEWTHGLYKERFDTCAGSTVPHLQNMFERREVSHVLENFRIAAGDADGDFDGTVFGDGDFYKWMEAAVYTAVRTDNRELLAQLEDYIALIGRAQQPDGYISTKQIIGERSGKASRLGDINDFEVYNFGHLFTSACLYKRLTGRDSFLEIAEKAAEYLNRLYAEAEEKGEVQTAVCPSHYMGLAELYRTTGNPEYLALLKKAVMLRDSVKEGMDDNQDRLMLKAHDKIIGHAVRANYLYAGVADLCLEEEDPELMEVLHKVWRSLVTQKLYITGGCGALYNGASPYGNFFGHQLVHQAYGYEYQLPNVTAYNETCASIGGVYWAWRMFCLEKKTEYADVLERMLLNVNLAAVSMDGKRFFYENMLRRAKKLPYELIWGQERAEYILSYCCPPNLARLMAQMSEYAYALDESGVYTVLYGASRARISLPGRGEEAFILIQETEYPYDGAVRFTFEKEREQQRELNGFALHLRIPAWVRSAKLRLGNRTNGREISLQTLRREDAGTYLTVWVDKPQETEVLLELGMEARLTCAHSLVEETVNQVAVERGPLVYCMEGMDAPVETIDDLFIPSDISLQPELFEIGGRTVTALTGTFLKKRTDGKDGYDRQALYQDYVDRGYEKIKGRMIPYFAWDNRGMDEMRIWMPVTDVRSL</sequence>
<dbReference type="InterPro" id="IPR012878">
    <property type="entry name" value="Beta-AFase-like_GH127_cat"/>
</dbReference>
<accession>A0A3E3I1L7</accession>
<dbReference type="PANTHER" id="PTHR43465">
    <property type="entry name" value="DUF1680 DOMAIN PROTEIN (AFU_ORTHOLOGUE AFUA_1G08910)"/>
    <property type="match status" value="1"/>
</dbReference>
<dbReference type="Pfam" id="PF20736">
    <property type="entry name" value="Glyco_hydro127M"/>
    <property type="match status" value="1"/>
</dbReference>
<comment type="caution">
    <text evidence="4">The sequence shown here is derived from an EMBL/GenBank/DDBJ whole genome shotgun (WGS) entry which is preliminary data.</text>
</comment>
<dbReference type="InterPro" id="IPR008928">
    <property type="entry name" value="6-hairpin_glycosidase_sf"/>
</dbReference>
<dbReference type="Pfam" id="PF20737">
    <property type="entry name" value="Glyco_hydro127C"/>
    <property type="match status" value="1"/>
</dbReference>
<evidence type="ECO:0000313" key="5">
    <source>
        <dbReference type="Proteomes" id="UP000260812"/>
    </source>
</evidence>
<dbReference type="PANTHER" id="PTHR43465:SF1">
    <property type="entry name" value="NON-REDUCING END BETA-L-ARABINOFURANOSIDASE"/>
    <property type="match status" value="1"/>
</dbReference>
<dbReference type="RefSeq" id="WP_117544925.1">
    <property type="nucleotide sequence ID" value="NZ_JBKUNB010000005.1"/>
</dbReference>
<feature type="domain" description="Non-reducing end beta-L-arabinofuranosidase-like GH127 catalytic" evidence="1">
    <location>
        <begin position="20"/>
        <end position="421"/>
    </location>
</feature>
<feature type="domain" description="Non-reducing end beta-L-arabinofuranosidase-like GH127 C-terminal" evidence="3">
    <location>
        <begin position="546"/>
        <end position="663"/>
    </location>
</feature>
<name>A0A3E3I1L7_9FIRM</name>
<organism evidence="4 5">
    <name type="scientific">Eisenbergiella massiliensis</name>
    <dbReference type="NCBI Taxonomy" id="1720294"/>
    <lineage>
        <taxon>Bacteria</taxon>
        <taxon>Bacillati</taxon>
        <taxon>Bacillota</taxon>
        <taxon>Clostridia</taxon>
        <taxon>Lachnospirales</taxon>
        <taxon>Lachnospiraceae</taxon>
        <taxon>Eisenbergiella</taxon>
    </lineage>
</organism>
<evidence type="ECO:0000259" key="1">
    <source>
        <dbReference type="Pfam" id="PF07944"/>
    </source>
</evidence>
<protein>
    <recommendedName>
        <fullName evidence="6">Glycoside hydrolase family 127 protein</fullName>
    </recommendedName>
</protein>
<dbReference type="EMBL" id="QVLV01000011">
    <property type="protein sequence ID" value="RGE58460.1"/>
    <property type="molecule type" value="Genomic_DNA"/>
</dbReference>
<proteinExistence type="predicted"/>
<dbReference type="GeneID" id="97988379"/>
<dbReference type="AlphaFoldDB" id="A0A3E3I1L7"/>
<dbReference type="SUPFAM" id="SSF48208">
    <property type="entry name" value="Six-hairpin glycosidases"/>
    <property type="match status" value="1"/>
</dbReference>
<gene>
    <name evidence="4" type="ORF">DXC51_16255</name>
</gene>
<evidence type="ECO:0008006" key="6">
    <source>
        <dbReference type="Google" id="ProtNLM"/>
    </source>
</evidence>